<dbReference type="EMBL" id="JARFYM010000011">
    <property type="protein sequence ID" value="MDL2400406.1"/>
    <property type="molecule type" value="Genomic_DNA"/>
</dbReference>
<accession>A0ABT7JVR2</accession>
<keyword evidence="2" id="KW-1185">Reference proteome</keyword>
<name>A0ABT7JVR2_9HYPH</name>
<dbReference type="RefSeq" id="WP_285869531.1">
    <property type="nucleotide sequence ID" value="NZ_JARFYM010000011.1"/>
</dbReference>
<gene>
    <name evidence="1" type="ORF">PY649_15990</name>
</gene>
<reference evidence="1" key="1">
    <citation type="submission" date="2023-06" db="EMBL/GenBank/DDBJ databases">
        <title>Phylogenetic Diversity of Rhizobium strains.</title>
        <authorList>
            <person name="Moura F.T."/>
            <person name="Helene L.C.F."/>
            <person name="Hungria M."/>
        </authorList>
    </citation>
    <scope>NUCLEOTIDE SEQUENCE</scope>
    <source>
        <strain evidence="1">CCGE526</strain>
    </source>
</reference>
<sequence length="90" mass="10495">MKTQTESRQAILSSVLRRFSEHEFTIHRTLETDQTFVDLCEELAVAEAALANVDQFPPTVRSERRAEWQDIVERLLKEIEVALQEKRRPG</sequence>
<proteinExistence type="predicted"/>
<evidence type="ECO:0000313" key="1">
    <source>
        <dbReference type="EMBL" id="MDL2400406.1"/>
    </source>
</evidence>
<protein>
    <submittedName>
        <fullName evidence="1">Uncharacterized protein</fullName>
    </submittedName>
</protein>
<dbReference type="Proteomes" id="UP001172645">
    <property type="component" value="Unassembled WGS sequence"/>
</dbReference>
<evidence type="ECO:0000313" key="2">
    <source>
        <dbReference type="Proteomes" id="UP001172645"/>
    </source>
</evidence>
<comment type="caution">
    <text evidence="1">The sequence shown here is derived from an EMBL/GenBank/DDBJ whole genome shotgun (WGS) entry which is preliminary data.</text>
</comment>
<organism evidence="1 2">
    <name type="scientific">Rhizobium mayense</name>
    <dbReference type="NCBI Taxonomy" id="1312184"/>
    <lineage>
        <taxon>Bacteria</taxon>
        <taxon>Pseudomonadati</taxon>
        <taxon>Pseudomonadota</taxon>
        <taxon>Alphaproteobacteria</taxon>
        <taxon>Hyphomicrobiales</taxon>
        <taxon>Rhizobiaceae</taxon>
        <taxon>Rhizobium/Agrobacterium group</taxon>
        <taxon>Rhizobium</taxon>
    </lineage>
</organism>